<dbReference type="EMBL" id="SRPS01000736">
    <property type="protein sequence ID" value="KAG5955019.1"/>
    <property type="molecule type" value="Genomic_DNA"/>
</dbReference>
<keyword evidence="2" id="KW-0808">Transferase</keyword>
<dbReference type="GO" id="GO:0004674">
    <property type="term" value="F:protein serine/threonine kinase activity"/>
    <property type="evidence" value="ECO:0007669"/>
    <property type="project" value="UniProtKB-KW"/>
</dbReference>
<protein>
    <recommendedName>
        <fullName evidence="7">Protein kinase domain-containing protein</fullName>
    </recommendedName>
</protein>
<keyword evidence="3 6" id="KW-0547">Nucleotide-binding</keyword>
<evidence type="ECO:0000256" key="3">
    <source>
        <dbReference type="ARBA" id="ARBA00022741"/>
    </source>
</evidence>
<dbReference type="InterPro" id="IPR000719">
    <property type="entry name" value="Prot_kinase_dom"/>
</dbReference>
<keyword evidence="4" id="KW-0418">Kinase</keyword>
<reference evidence="8" key="1">
    <citation type="journal article" date="2020" name="bioRxiv">
        <title>Whole genome comparisons of ergot fungi reveals the divergence and evolution of species within the genus Claviceps are the result of varying mechanisms driving genome evolution and host range expansion.</title>
        <authorList>
            <person name="Wyka S.A."/>
            <person name="Mondo S.J."/>
            <person name="Liu M."/>
            <person name="Dettman J."/>
            <person name="Nalam V."/>
            <person name="Broders K.D."/>
        </authorList>
    </citation>
    <scope>NUCLEOTIDE SEQUENCE</scope>
    <source>
        <strain evidence="8">CCC 1102</strain>
    </source>
</reference>
<evidence type="ECO:0000256" key="6">
    <source>
        <dbReference type="PROSITE-ProRule" id="PRU10141"/>
    </source>
</evidence>
<dbReference type="InterPro" id="IPR017441">
    <property type="entry name" value="Protein_kinase_ATP_BS"/>
</dbReference>
<comment type="caution">
    <text evidence="8">The sequence shown here is derived from an EMBL/GenBank/DDBJ whole genome shotgun (WGS) entry which is preliminary data.</text>
</comment>
<dbReference type="PANTHER" id="PTHR45646:SF11">
    <property type="entry name" value="SERINE_THREONINE-PROTEIN KINASE DOA"/>
    <property type="match status" value="1"/>
</dbReference>
<dbReference type="Gene3D" id="1.10.510.10">
    <property type="entry name" value="Transferase(Phosphotransferase) domain 1"/>
    <property type="match status" value="1"/>
</dbReference>
<name>A0A9P7MLG0_9HYPO</name>
<dbReference type="SUPFAM" id="SSF56112">
    <property type="entry name" value="Protein kinase-like (PK-like)"/>
    <property type="match status" value="1"/>
</dbReference>
<dbReference type="OrthoDB" id="5979581at2759"/>
<proteinExistence type="predicted"/>
<dbReference type="Gene3D" id="3.30.200.20">
    <property type="entry name" value="Phosphorylase Kinase, domain 1"/>
    <property type="match status" value="1"/>
</dbReference>
<gene>
    <name evidence="8" type="ORF">E4U56_007556</name>
</gene>
<dbReference type="InterPro" id="IPR011009">
    <property type="entry name" value="Kinase-like_dom_sf"/>
</dbReference>
<evidence type="ECO:0000256" key="5">
    <source>
        <dbReference type="ARBA" id="ARBA00022840"/>
    </source>
</evidence>
<dbReference type="Proteomes" id="UP000784919">
    <property type="component" value="Unassembled WGS sequence"/>
</dbReference>
<evidence type="ECO:0000256" key="2">
    <source>
        <dbReference type="ARBA" id="ARBA00022679"/>
    </source>
</evidence>
<feature type="non-terminal residue" evidence="8">
    <location>
        <position position="230"/>
    </location>
</feature>
<organism evidence="8 9">
    <name type="scientific">Claviceps arundinis</name>
    <dbReference type="NCBI Taxonomy" id="1623583"/>
    <lineage>
        <taxon>Eukaryota</taxon>
        <taxon>Fungi</taxon>
        <taxon>Dikarya</taxon>
        <taxon>Ascomycota</taxon>
        <taxon>Pezizomycotina</taxon>
        <taxon>Sordariomycetes</taxon>
        <taxon>Hypocreomycetidae</taxon>
        <taxon>Hypocreales</taxon>
        <taxon>Clavicipitaceae</taxon>
        <taxon>Claviceps</taxon>
    </lineage>
</organism>
<dbReference type="GO" id="GO:0005634">
    <property type="term" value="C:nucleus"/>
    <property type="evidence" value="ECO:0007669"/>
    <property type="project" value="TreeGrafter"/>
</dbReference>
<dbReference type="GO" id="GO:0043484">
    <property type="term" value="P:regulation of RNA splicing"/>
    <property type="evidence" value="ECO:0007669"/>
    <property type="project" value="TreeGrafter"/>
</dbReference>
<dbReference type="PANTHER" id="PTHR45646">
    <property type="entry name" value="SERINE/THREONINE-PROTEIN KINASE DOA-RELATED"/>
    <property type="match status" value="1"/>
</dbReference>
<evidence type="ECO:0000256" key="1">
    <source>
        <dbReference type="ARBA" id="ARBA00022527"/>
    </source>
</evidence>
<feature type="binding site" evidence="6">
    <location>
        <position position="76"/>
    </location>
    <ligand>
        <name>ATP</name>
        <dbReference type="ChEBI" id="CHEBI:30616"/>
    </ligand>
</feature>
<feature type="domain" description="Protein kinase" evidence="7">
    <location>
        <begin position="47"/>
        <end position="230"/>
    </location>
</feature>
<dbReference type="SMART" id="SM00220">
    <property type="entry name" value="S_TKc"/>
    <property type="match status" value="1"/>
</dbReference>
<keyword evidence="5 6" id="KW-0067">ATP-binding</keyword>
<dbReference type="GO" id="GO:0005524">
    <property type="term" value="F:ATP binding"/>
    <property type="evidence" value="ECO:0007669"/>
    <property type="project" value="UniProtKB-UniRule"/>
</dbReference>
<accession>A0A9P7MLG0</accession>
<keyword evidence="1" id="KW-0723">Serine/threonine-protein kinase</keyword>
<evidence type="ECO:0000313" key="8">
    <source>
        <dbReference type="EMBL" id="KAG5955019.1"/>
    </source>
</evidence>
<dbReference type="InterPro" id="IPR051175">
    <property type="entry name" value="CLK_kinases"/>
</dbReference>
<dbReference type="AlphaFoldDB" id="A0A9P7MLG0"/>
<dbReference type="PROSITE" id="PS50011">
    <property type="entry name" value="PROTEIN_KINASE_DOM"/>
    <property type="match status" value="1"/>
</dbReference>
<evidence type="ECO:0000256" key="4">
    <source>
        <dbReference type="ARBA" id="ARBA00022777"/>
    </source>
</evidence>
<dbReference type="PROSITE" id="PS00107">
    <property type="entry name" value="PROTEIN_KINASE_ATP"/>
    <property type="match status" value="1"/>
</dbReference>
<sequence length="230" mass="25796">MASILGTVPLDEIYVTDDENLREWEARGRVKADYYPFDIDDRLNERYRILHFLGHGVWSEVWLAIDEEIHKYVAIKVGIAQSDGSDREILTKISQSLANSNISNDKKLLVPTLLDRFEISGPKGTHLCLVTLPAQCTLEDAKSEASKGLFQLDVARSLAAQLAIAVSIVHEKGYAHGDLDLRNVLLQLPSSFDDLSVEKLYETYGKPEKWLVEDVERKAASPDLSVPTFL</sequence>
<evidence type="ECO:0000259" key="7">
    <source>
        <dbReference type="PROSITE" id="PS50011"/>
    </source>
</evidence>
<dbReference type="Pfam" id="PF00069">
    <property type="entry name" value="Pkinase"/>
    <property type="match status" value="1"/>
</dbReference>
<evidence type="ECO:0000313" key="9">
    <source>
        <dbReference type="Proteomes" id="UP000784919"/>
    </source>
</evidence>